<dbReference type="Gene3D" id="3.30.70.360">
    <property type="match status" value="1"/>
</dbReference>
<proteinExistence type="predicted"/>
<keyword evidence="3" id="KW-0645">Protease</keyword>
<organism evidence="3 4">
    <name type="scientific">Suttonella ornithocola</name>
    <dbReference type="NCBI Taxonomy" id="279832"/>
    <lineage>
        <taxon>Bacteria</taxon>
        <taxon>Pseudomonadati</taxon>
        <taxon>Pseudomonadota</taxon>
        <taxon>Gammaproteobacteria</taxon>
        <taxon>Cardiobacteriales</taxon>
        <taxon>Cardiobacteriaceae</taxon>
        <taxon>Suttonella</taxon>
    </lineage>
</organism>
<protein>
    <submittedName>
        <fullName evidence="3">Peptidase T</fullName>
        <ecNumber evidence="3">3.4.11.4</ecNumber>
    </submittedName>
</protein>
<keyword evidence="2" id="KW-0862">Zinc</keyword>
<evidence type="ECO:0000313" key="3">
    <source>
        <dbReference type="EMBL" id="SUO97469.1"/>
    </source>
</evidence>
<evidence type="ECO:0000313" key="4">
    <source>
        <dbReference type="Proteomes" id="UP000254601"/>
    </source>
</evidence>
<dbReference type="SUPFAM" id="SSF53187">
    <property type="entry name" value="Zn-dependent exopeptidases"/>
    <property type="match status" value="1"/>
</dbReference>
<gene>
    <name evidence="3" type="primary">pepT_1</name>
    <name evidence="3" type="ORF">NCTC13337_02445</name>
</gene>
<keyword evidence="4" id="KW-1185">Reference proteome</keyword>
<dbReference type="OrthoDB" id="9804934at2"/>
<dbReference type="PANTHER" id="PTHR42994:SF1">
    <property type="entry name" value="PEPTIDASE T"/>
    <property type="match status" value="1"/>
</dbReference>
<evidence type="ECO:0000256" key="2">
    <source>
        <dbReference type="ARBA" id="ARBA00022833"/>
    </source>
</evidence>
<evidence type="ECO:0000256" key="1">
    <source>
        <dbReference type="ARBA" id="ARBA00001947"/>
    </source>
</evidence>
<reference evidence="3 4" key="1">
    <citation type="submission" date="2018-06" db="EMBL/GenBank/DDBJ databases">
        <authorList>
            <consortium name="Pathogen Informatics"/>
            <person name="Doyle S."/>
        </authorList>
    </citation>
    <scope>NUCLEOTIDE SEQUENCE [LARGE SCALE GENOMIC DNA]</scope>
    <source>
        <strain evidence="3 4">NCTC13337</strain>
    </source>
</reference>
<dbReference type="SUPFAM" id="SSF55031">
    <property type="entry name" value="Bacterial exopeptidase dimerisation domain"/>
    <property type="match status" value="1"/>
</dbReference>
<name>A0A380MY35_9GAMM</name>
<accession>A0A380MY35</accession>
<dbReference type="AlphaFoldDB" id="A0A380MY35"/>
<dbReference type="EC" id="3.4.11.4" evidence="3"/>
<dbReference type="Proteomes" id="UP000254601">
    <property type="component" value="Unassembled WGS sequence"/>
</dbReference>
<keyword evidence="3" id="KW-0378">Hydrolase</keyword>
<sequence length="179" mass="19975">MNLLNRLKIPENTEGKEDYIWAQAINSNQSQVVLSLNIRDHSQKGFGDKKAYIKKLVELIRLRYPRANISLSISDTYANIADAITPDNRQAIEHLFTALAHLEIAPKDIAMRGGTDGSYLSSQGILTPNFFTGSHNFHSNCEFLPLGSFDASCQMVIELCRLVIVQSSKTQPNPKQIKA</sequence>
<dbReference type="GO" id="GO:0045148">
    <property type="term" value="F:tripeptide aminopeptidase activity"/>
    <property type="evidence" value="ECO:0007669"/>
    <property type="project" value="UniProtKB-EC"/>
</dbReference>
<comment type="cofactor">
    <cofactor evidence="1">
        <name>Zn(2+)</name>
        <dbReference type="ChEBI" id="CHEBI:29105"/>
    </cofactor>
</comment>
<dbReference type="PANTHER" id="PTHR42994">
    <property type="entry name" value="PEPTIDASE T"/>
    <property type="match status" value="1"/>
</dbReference>
<dbReference type="RefSeq" id="WP_072575917.1">
    <property type="nucleotide sequence ID" value="NZ_LWHB01000036.1"/>
</dbReference>
<keyword evidence="3" id="KW-0031">Aminopeptidase</keyword>
<dbReference type="EMBL" id="UHIC01000001">
    <property type="protein sequence ID" value="SUO97469.1"/>
    <property type="molecule type" value="Genomic_DNA"/>
</dbReference>
<dbReference type="InterPro" id="IPR036264">
    <property type="entry name" value="Bact_exopeptidase_dim_dom"/>
</dbReference>